<organism evidence="9">
    <name type="scientific">hydrothermal vent metagenome</name>
    <dbReference type="NCBI Taxonomy" id="652676"/>
    <lineage>
        <taxon>unclassified sequences</taxon>
        <taxon>metagenomes</taxon>
        <taxon>ecological metagenomes</taxon>
    </lineage>
</organism>
<keyword evidence="1" id="KW-0813">Transport</keyword>
<evidence type="ECO:0000256" key="5">
    <source>
        <dbReference type="ARBA" id="ARBA00022847"/>
    </source>
</evidence>
<keyword evidence="2" id="KW-1003">Cell membrane</keyword>
<feature type="transmembrane region" description="Helical" evidence="8">
    <location>
        <begin position="218"/>
        <end position="240"/>
    </location>
</feature>
<dbReference type="GO" id="GO:0016020">
    <property type="term" value="C:membrane"/>
    <property type="evidence" value="ECO:0007669"/>
    <property type="project" value="InterPro"/>
</dbReference>
<protein>
    <submittedName>
        <fullName evidence="9">L-rhamnose-proton symporter</fullName>
    </submittedName>
</protein>
<feature type="transmembrane region" description="Helical" evidence="8">
    <location>
        <begin position="178"/>
        <end position="198"/>
    </location>
</feature>
<dbReference type="GO" id="GO:0015153">
    <property type="term" value="F:rhamnose transmembrane transporter activity"/>
    <property type="evidence" value="ECO:0007669"/>
    <property type="project" value="InterPro"/>
</dbReference>
<name>A0A3B1CMU2_9ZZZZ</name>
<keyword evidence="3" id="KW-0997">Cell inner membrane</keyword>
<feature type="transmembrane region" description="Helical" evidence="8">
    <location>
        <begin position="323"/>
        <end position="344"/>
    </location>
</feature>
<evidence type="ECO:0000256" key="7">
    <source>
        <dbReference type="ARBA" id="ARBA00023136"/>
    </source>
</evidence>
<dbReference type="NCBIfam" id="NF010024">
    <property type="entry name" value="PRK13499.1-4"/>
    <property type="match status" value="1"/>
</dbReference>
<gene>
    <name evidence="9" type="ORF">MNBD_IGNAVI01-2557</name>
</gene>
<dbReference type="InterPro" id="IPR004673">
    <property type="entry name" value="L-rhamnose-proton_sym_RhaT"/>
</dbReference>
<keyword evidence="7 8" id="KW-0472">Membrane</keyword>
<evidence type="ECO:0000256" key="1">
    <source>
        <dbReference type="ARBA" id="ARBA00022448"/>
    </source>
</evidence>
<feature type="transmembrane region" description="Helical" evidence="8">
    <location>
        <begin position="6"/>
        <end position="22"/>
    </location>
</feature>
<feature type="transmembrane region" description="Helical" evidence="8">
    <location>
        <begin position="72"/>
        <end position="92"/>
    </location>
</feature>
<evidence type="ECO:0000313" key="9">
    <source>
        <dbReference type="EMBL" id="VAX25314.1"/>
    </source>
</evidence>
<reference evidence="9" key="1">
    <citation type="submission" date="2018-06" db="EMBL/GenBank/DDBJ databases">
        <authorList>
            <person name="Zhirakovskaya E."/>
        </authorList>
    </citation>
    <scope>NUCLEOTIDE SEQUENCE</scope>
</reference>
<keyword evidence="6 8" id="KW-1133">Transmembrane helix</keyword>
<feature type="transmembrane region" description="Helical" evidence="8">
    <location>
        <begin position="292"/>
        <end position="311"/>
    </location>
</feature>
<evidence type="ECO:0000256" key="2">
    <source>
        <dbReference type="ARBA" id="ARBA00022475"/>
    </source>
</evidence>
<keyword evidence="4 8" id="KW-0812">Transmembrane</keyword>
<feature type="transmembrane region" description="Helical" evidence="8">
    <location>
        <begin position="126"/>
        <end position="148"/>
    </location>
</feature>
<sequence length="348" mass="38754">MGAILGIIFHAIGGFAAGSFYAPYKKVKNWAWEIYWLLGGFFAWILMPWLISYMAIPNLNAFMSSLTFDEVFWSYFFGVLWGIGGLTFGLTMRYLGMSLGMAIALGLTAAFGTLIPPIYYGQFGELLTHLSGWVTLLGIIVSLIGISITGKAGVNKDKELSEEQKHEAISEFDLKKGIWVALFAGIMSASFAFGIAAGKPISAKAVEMGATELFSNSPLFIVIMAGGFTTNLIWCLFLMFKNKTIKDYIKTENTPVLKNYVFSAMGGIIWYFQFMFYGMGTTKMGDLDFASWSIHMSFIIIFSNMWGMILNEWKGAGKLTMRFLYIGLGILILSTFIIGFGNYLQRFD</sequence>
<feature type="transmembrane region" description="Helical" evidence="8">
    <location>
        <begin position="34"/>
        <end position="52"/>
    </location>
</feature>
<evidence type="ECO:0000256" key="8">
    <source>
        <dbReference type="SAM" id="Phobius"/>
    </source>
</evidence>
<evidence type="ECO:0000256" key="6">
    <source>
        <dbReference type="ARBA" id="ARBA00022989"/>
    </source>
</evidence>
<feature type="transmembrane region" description="Helical" evidence="8">
    <location>
        <begin position="260"/>
        <end position="280"/>
    </location>
</feature>
<dbReference type="AlphaFoldDB" id="A0A3B1CMU2"/>
<dbReference type="GO" id="GO:0015293">
    <property type="term" value="F:symporter activity"/>
    <property type="evidence" value="ECO:0007669"/>
    <property type="project" value="UniProtKB-KW"/>
</dbReference>
<evidence type="ECO:0000256" key="3">
    <source>
        <dbReference type="ARBA" id="ARBA00022519"/>
    </source>
</evidence>
<dbReference type="Pfam" id="PF06379">
    <property type="entry name" value="RhaT"/>
    <property type="match status" value="1"/>
</dbReference>
<proteinExistence type="predicted"/>
<dbReference type="EMBL" id="UOGD01000295">
    <property type="protein sequence ID" value="VAX25314.1"/>
    <property type="molecule type" value="Genomic_DNA"/>
</dbReference>
<keyword evidence="5" id="KW-0769">Symport</keyword>
<feature type="transmembrane region" description="Helical" evidence="8">
    <location>
        <begin position="99"/>
        <end position="120"/>
    </location>
</feature>
<evidence type="ECO:0000256" key="4">
    <source>
        <dbReference type="ARBA" id="ARBA00022692"/>
    </source>
</evidence>
<accession>A0A3B1CMU2</accession>